<protein>
    <submittedName>
        <fullName evidence="1">Uncharacterized protein</fullName>
    </submittedName>
</protein>
<reference evidence="2" key="1">
    <citation type="submission" date="2017-10" db="EMBL/GenBank/DDBJ databases">
        <title>Campylobacter species from seals.</title>
        <authorList>
            <person name="Gilbert M.J."/>
            <person name="Zomer A.L."/>
            <person name="Timmerman A.J."/>
            <person name="Duim B."/>
            <person name="Wagenaar J.A."/>
        </authorList>
    </citation>
    <scope>NUCLEOTIDE SEQUENCE [LARGE SCALE GENOMIC DNA]</scope>
    <source>
        <strain evidence="2">17S00004-5</strain>
    </source>
</reference>
<comment type="caution">
    <text evidence="1">The sequence shown here is derived from an EMBL/GenBank/DDBJ whole genome shotgun (WGS) entry which is preliminary data.</text>
</comment>
<organism evidence="1 2">
    <name type="scientific">Campylobacter blaseri</name>
    <dbReference type="NCBI Taxonomy" id="2042961"/>
    <lineage>
        <taxon>Bacteria</taxon>
        <taxon>Pseudomonadati</taxon>
        <taxon>Campylobacterota</taxon>
        <taxon>Epsilonproteobacteria</taxon>
        <taxon>Campylobacterales</taxon>
        <taxon>Campylobacteraceae</taxon>
        <taxon>Campylobacter</taxon>
    </lineage>
</organism>
<dbReference type="EMBL" id="PDHH01000006">
    <property type="protein sequence ID" value="PSM51533.1"/>
    <property type="molecule type" value="Genomic_DNA"/>
</dbReference>
<evidence type="ECO:0000313" key="1">
    <source>
        <dbReference type="EMBL" id="PSM51533.1"/>
    </source>
</evidence>
<dbReference type="RefSeq" id="WP_106872088.1">
    <property type="nucleotide sequence ID" value="NZ_PDHH01000006.1"/>
</dbReference>
<dbReference type="OrthoDB" id="9204507at2"/>
<proteinExistence type="predicted"/>
<accession>A0A2P8QZ59</accession>
<gene>
    <name evidence="1" type="ORF">CQ405_06970</name>
</gene>
<evidence type="ECO:0000313" key="2">
    <source>
        <dbReference type="Proteomes" id="UP000240535"/>
    </source>
</evidence>
<sequence length="184" mass="22011">MLDMLENDKLTPESFENFLNKLKCDIDDPKIYRDFRKNILSIKKYTKNNNTVIDQNSEYFKKLIPFLDFIVNDNEKNIENDFLNTMKSFLHINNKRTLDKMNIFEKIELAYSLLDFNIHYKEKINQKNKPNNMHNDLKHFIHAHQSKYFVTEDKSTIKKAKLVVNALSLKVKILNIEEFVVKFS</sequence>
<dbReference type="AlphaFoldDB" id="A0A2P8QZ59"/>
<keyword evidence="2" id="KW-1185">Reference proteome</keyword>
<name>A0A2P8QZ59_9BACT</name>
<dbReference type="Proteomes" id="UP000240535">
    <property type="component" value="Unassembled WGS sequence"/>
</dbReference>